<dbReference type="PANTHER" id="PTHR31973:SF187">
    <property type="entry name" value="MUTATOR TRANSPOSASE MUDRA PROTEIN"/>
    <property type="match status" value="1"/>
</dbReference>
<evidence type="ECO:0000313" key="4">
    <source>
        <dbReference type="Proteomes" id="UP000694251"/>
    </source>
</evidence>
<dbReference type="Pfam" id="PF02721">
    <property type="entry name" value="DUF223"/>
    <property type="match status" value="1"/>
</dbReference>
<dbReference type="CDD" id="cd04481">
    <property type="entry name" value="RPA1_DBD_B_like"/>
    <property type="match status" value="1"/>
</dbReference>
<proteinExistence type="predicted"/>
<dbReference type="PANTHER" id="PTHR31973">
    <property type="entry name" value="POLYPROTEIN, PUTATIVE-RELATED"/>
    <property type="match status" value="1"/>
</dbReference>
<dbReference type="AlphaFoldDB" id="A0A8T1XIV7"/>
<feature type="domain" description="Replication protein A 70 kDa DNA-binding subunit B/D first OB fold" evidence="1">
    <location>
        <begin position="474"/>
        <end position="565"/>
    </location>
</feature>
<dbReference type="EMBL" id="JAEFBJ010000109">
    <property type="protein sequence ID" value="KAG7530159.1"/>
    <property type="molecule type" value="Genomic_DNA"/>
</dbReference>
<sequence length="827" mass="94899">MGRVGLRDPMEVQAASKHFVFSSSLPCAQLVWLRGRVDGKNGSKVTRPGGRVWCWMHTTWWSSPVQESVAAVVKEWKDGIGDLVGQEFRSKEAVWDLINRASKEEVFGVKTIKSDPGRLMLECSQASLGCDWSVNHGTITEGELDVDDRFKFLFIALGASIEGFKAMRKVIVIDAPFLKTIYGGMLVIATSQDPNHLHYPIAFGVIDSENHASWNWFFRKLNSIIPDDPELVFISDRHGSIIKGVADVFPKASHGHCVWHLSQNIKKMLAGDKEAGMAKFRELAHIYTATEFNTRYAEFRRKHPNVTTYLNQAIGIEKWARCYFQGDKYNIDTSNSAESMNVVFSEVRKYHLLPMIDAILEKFSEWFNTHRKDSAEFDIDKYPCVHAIAAAIKRSNMDWNSRSILNVSIYGLCSKYYLIETWALAYYRTIYVVPHQAHWFFPPDYVEKVAKPPDYTPKKGRNQETRFPSTVDGTICVFVVNVFKKFVAPDEFELGIILADQTGPRSRIKATIPRRLASFYFDRIREYEYEWIITTNFSVPNDAESVRATSHDYQIWFIEQTIVTKALRTDALLFWNFTPFDNIIEKTVYKNVLVGAIIWQSRLTEGIEGVKFSFKIMNQHNEVLYCEAHNQQAYDFQAHFRSLCTRGIVAVLVCWRVSGHSKPKLVSHGLVLKVFDMPISFNGSSDSSPSEKSDGFDYYNAIRDGNWGIPTKCYCGRDVEKGNVVGGNLHGKTRFRCPLNLTEVDGEHLHKWWEEAIEEEFSKYCSRKDKREEGPPAWQVPMFEPIHEKIRIMNDRITELETQLFKELRSMRSAISILRARGGRGSR</sequence>
<reference evidence="3 4" key="1">
    <citation type="submission" date="2020-12" db="EMBL/GenBank/DDBJ databases">
        <title>Concerted genomic and epigenomic changes stabilize Arabidopsis allopolyploids.</title>
        <authorList>
            <person name="Chen Z."/>
        </authorList>
    </citation>
    <scope>NUCLEOTIDE SEQUENCE [LARGE SCALE GENOMIC DNA]</scope>
    <source>
        <strain evidence="3">As9502</strain>
        <tissue evidence="3">Leaf</tissue>
    </source>
</reference>
<name>A0A8T1XIV7_ARASU</name>
<dbReference type="InterPro" id="IPR018289">
    <property type="entry name" value="MULE_transposase_dom"/>
</dbReference>
<evidence type="ECO:0000313" key="3">
    <source>
        <dbReference type="EMBL" id="KAG7530159.1"/>
    </source>
</evidence>
<evidence type="ECO:0000259" key="1">
    <source>
        <dbReference type="Pfam" id="PF02721"/>
    </source>
</evidence>
<dbReference type="Proteomes" id="UP000694251">
    <property type="component" value="Unassembled WGS sequence"/>
</dbReference>
<accession>A0A8T1XIV7</accession>
<dbReference type="InterPro" id="IPR003871">
    <property type="entry name" value="RFA1B/D_OB_1st"/>
</dbReference>
<dbReference type="OrthoDB" id="683469at2759"/>
<evidence type="ECO:0000259" key="2">
    <source>
        <dbReference type="Pfam" id="PF10551"/>
    </source>
</evidence>
<protein>
    <submittedName>
        <fullName evidence="3">MULE transposase domain</fullName>
    </submittedName>
</protein>
<comment type="caution">
    <text evidence="3">The sequence shown here is derived from an EMBL/GenBank/DDBJ whole genome shotgun (WGS) entry which is preliminary data.</text>
</comment>
<dbReference type="CDD" id="cd04480">
    <property type="entry name" value="RPA1_DBD_A_like"/>
    <property type="match status" value="1"/>
</dbReference>
<gene>
    <name evidence="3" type="ORF">ISN44_Un109g000200</name>
</gene>
<organism evidence="3 4">
    <name type="scientific">Arabidopsis suecica</name>
    <name type="common">Swedish thale-cress</name>
    <name type="synonym">Cardaminopsis suecica</name>
    <dbReference type="NCBI Taxonomy" id="45249"/>
    <lineage>
        <taxon>Eukaryota</taxon>
        <taxon>Viridiplantae</taxon>
        <taxon>Streptophyta</taxon>
        <taxon>Embryophyta</taxon>
        <taxon>Tracheophyta</taxon>
        <taxon>Spermatophyta</taxon>
        <taxon>Magnoliopsida</taxon>
        <taxon>eudicotyledons</taxon>
        <taxon>Gunneridae</taxon>
        <taxon>Pentapetalae</taxon>
        <taxon>rosids</taxon>
        <taxon>malvids</taxon>
        <taxon>Brassicales</taxon>
        <taxon>Brassicaceae</taxon>
        <taxon>Camelineae</taxon>
        <taxon>Arabidopsis</taxon>
    </lineage>
</organism>
<feature type="domain" description="MULE transposase" evidence="2">
    <location>
        <begin position="170"/>
        <end position="264"/>
    </location>
</feature>
<dbReference type="Pfam" id="PF10551">
    <property type="entry name" value="MULE"/>
    <property type="match status" value="1"/>
</dbReference>
<keyword evidence="4" id="KW-1185">Reference proteome</keyword>